<dbReference type="Pfam" id="PF23674">
    <property type="entry name" value="RYYR-CCHC"/>
    <property type="match status" value="1"/>
</dbReference>
<dbReference type="SUPFAM" id="SSF52949">
    <property type="entry name" value="Macro domain-like"/>
    <property type="match status" value="1"/>
</dbReference>
<comment type="caution">
    <text evidence="2">The sequence shown here is derived from an EMBL/GenBank/DDBJ whole genome shotgun (WGS) entry which is preliminary data.</text>
</comment>
<dbReference type="InterPro" id="IPR057001">
    <property type="entry name" value="RYYR-CCHC"/>
</dbReference>
<dbReference type="Pfam" id="PF01661">
    <property type="entry name" value="Macro"/>
    <property type="match status" value="1"/>
</dbReference>
<feature type="domain" description="Macro" evidence="1">
    <location>
        <begin position="12"/>
        <end position="193"/>
    </location>
</feature>
<name>A0AAD4R0U2_9BILA</name>
<gene>
    <name evidence="2" type="ORF">DdX_11984</name>
</gene>
<dbReference type="Gene3D" id="3.40.220.10">
    <property type="entry name" value="Leucine Aminopeptidase, subunit E, domain 1"/>
    <property type="match status" value="1"/>
</dbReference>
<organism evidence="2 3">
    <name type="scientific">Ditylenchus destructor</name>
    <dbReference type="NCBI Taxonomy" id="166010"/>
    <lineage>
        <taxon>Eukaryota</taxon>
        <taxon>Metazoa</taxon>
        <taxon>Ecdysozoa</taxon>
        <taxon>Nematoda</taxon>
        <taxon>Chromadorea</taxon>
        <taxon>Rhabditida</taxon>
        <taxon>Tylenchina</taxon>
        <taxon>Tylenchomorpha</taxon>
        <taxon>Sphaerularioidea</taxon>
        <taxon>Anguinidae</taxon>
        <taxon>Anguininae</taxon>
        <taxon>Ditylenchus</taxon>
    </lineage>
</organism>
<evidence type="ECO:0000313" key="2">
    <source>
        <dbReference type="EMBL" id="KAI1708304.1"/>
    </source>
</evidence>
<proteinExistence type="predicted"/>
<reference evidence="2" key="1">
    <citation type="submission" date="2022-01" db="EMBL/GenBank/DDBJ databases">
        <title>Genome Sequence Resource for Two Populations of Ditylenchus destructor, the Migratory Endoparasitic Phytonematode.</title>
        <authorList>
            <person name="Zhang H."/>
            <person name="Lin R."/>
            <person name="Xie B."/>
        </authorList>
    </citation>
    <scope>NUCLEOTIDE SEQUENCE</scope>
    <source>
        <strain evidence="2">BazhouSP</strain>
    </source>
</reference>
<dbReference type="PANTHER" id="PTHR11106:SF27">
    <property type="entry name" value="MACRO DOMAIN-CONTAINING PROTEIN"/>
    <property type="match status" value="1"/>
</dbReference>
<dbReference type="Proteomes" id="UP001201812">
    <property type="component" value="Unassembled WGS sequence"/>
</dbReference>
<dbReference type="PROSITE" id="PS51154">
    <property type="entry name" value="MACRO"/>
    <property type="match status" value="1"/>
</dbReference>
<protein>
    <submittedName>
        <fullName evidence="2">Macro domain-containing protein</fullName>
    </submittedName>
</protein>
<accession>A0AAD4R0U2</accession>
<sequence>MYQQTPRMSQVAQVPQKKSLFKEKVLVCKEKFQDIRADAVINFCTPTVMSGPSFFNQLHEMAGPELMESCRQFAGLAPTSCRVTSSFNATNFKLVAHTVVPSKLDLTKEIDLHSIYLCVRNSLDRASEDGAKTIAFPPYFPSVDLPIGCEIILRIFTDWIHRSIYSDQIVEIRVMCSTEREYNSYVDAAKSLYLQANTMQQQYMRPKTVVIPTRYLSDNRFNRPKRIRRTFDQPPLEAPPIKLDLSAKLSPSILALDDENGMKRLYRLTNRSRDGRKLYFRCSRCDTLIKKDGQRIRAKLIVQDGHIVSERFPEHHPECTPKSQEDVFMQQIDRSSRREVKEGFLLPQDAYKKAVSRVLEESAREQEVSGAVEKFPEWHRLRQQYCRIRKTALTKQYRDEGYDYTQKYPVREYKPARRYSPSQYGRGGAYADEDGGSGYAMMKTVGPVKGEEIEEEDGPIVVDDDMGVTKDELTPRQYIPAQEAAEMVVEESGRIPRKE</sequence>
<dbReference type="InterPro" id="IPR043472">
    <property type="entry name" value="Macro_dom-like"/>
</dbReference>
<dbReference type="PANTHER" id="PTHR11106">
    <property type="entry name" value="GANGLIOSIDE INDUCED DIFFERENTIATION ASSOCIATED PROTEIN 2-RELATED"/>
    <property type="match status" value="1"/>
</dbReference>
<dbReference type="InterPro" id="IPR002589">
    <property type="entry name" value="Macro_dom"/>
</dbReference>
<evidence type="ECO:0000259" key="1">
    <source>
        <dbReference type="PROSITE" id="PS51154"/>
    </source>
</evidence>
<dbReference type="AlphaFoldDB" id="A0AAD4R0U2"/>
<dbReference type="EMBL" id="JAKKPZ010000036">
    <property type="protein sequence ID" value="KAI1708304.1"/>
    <property type="molecule type" value="Genomic_DNA"/>
</dbReference>
<evidence type="ECO:0000313" key="3">
    <source>
        <dbReference type="Proteomes" id="UP001201812"/>
    </source>
</evidence>
<keyword evidence="3" id="KW-1185">Reference proteome</keyword>